<dbReference type="GO" id="GO:1990862">
    <property type="term" value="C:nuclear membrane complex Bqt3-Bqt4"/>
    <property type="evidence" value="ECO:0007669"/>
    <property type="project" value="InterPro"/>
</dbReference>
<accession>C4JRV4</accession>
<dbReference type="AlphaFoldDB" id="C4JRV4"/>
<feature type="compositionally biased region" description="Polar residues" evidence="5">
    <location>
        <begin position="211"/>
        <end position="223"/>
    </location>
</feature>
<feature type="region of interest" description="Disordered" evidence="5">
    <location>
        <begin position="271"/>
        <end position="307"/>
    </location>
</feature>
<dbReference type="PROSITE" id="PS51299">
    <property type="entry name" value="HTH_APSES"/>
    <property type="match status" value="1"/>
</dbReference>
<dbReference type="Proteomes" id="UP000002058">
    <property type="component" value="Unassembled WGS sequence"/>
</dbReference>
<dbReference type="InParanoid" id="C4JRV4"/>
<evidence type="ECO:0000256" key="4">
    <source>
        <dbReference type="ARBA" id="ARBA00031907"/>
    </source>
</evidence>
<dbReference type="OrthoDB" id="5346159at2759"/>
<organism evidence="7 8">
    <name type="scientific">Uncinocarpus reesii (strain UAMH 1704)</name>
    <dbReference type="NCBI Taxonomy" id="336963"/>
    <lineage>
        <taxon>Eukaryota</taxon>
        <taxon>Fungi</taxon>
        <taxon>Dikarya</taxon>
        <taxon>Ascomycota</taxon>
        <taxon>Pezizomycotina</taxon>
        <taxon>Eurotiomycetes</taxon>
        <taxon>Eurotiomycetidae</taxon>
        <taxon>Onygenales</taxon>
        <taxon>Onygenaceae</taxon>
        <taxon>Uncinocarpus</taxon>
    </lineage>
</organism>
<evidence type="ECO:0000256" key="2">
    <source>
        <dbReference type="ARBA" id="ARBA00022969"/>
    </source>
</evidence>
<feature type="domain" description="HTH APSES-type" evidence="6">
    <location>
        <begin position="69"/>
        <end position="180"/>
    </location>
</feature>
<dbReference type="VEuPathDB" id="FungiDB:UREG_05193"/>
<evidence type="ECO:0000256" key="5">
    <source>
        <dbReference type="SAM" id="MobiDB-lite"/>
    </source>
</evidence>
<dbReference type="RefSeq" id="XP_002584504.1">
    <property type="nucleotide sequence ID" value="XM_002584458.1"/>
</dbReference>
<feature type="compositionally biased region" description="Low complexity" evidence="5">
    <location>
        <begin position="175"/>
        <end position="186"/>
    </location>
</feature>
<dbReference type="HOGENOM" id="CLU_030669_0_0_1"/>
<evidence type="ECO:0000256" key="1">
    <source>
        <dbReference type="ARBA" id="ARBA00019309"/>
    </source>
</evidence>
<protein>
    <recommendedName>
        <fullName evidence="1">Cell pattern formation-associated protein stuA</fullName>
    </recommendedName>
    <alternativeName>
        <fullName evidence="4">Stunted protein A</fullName>
    </alternativeName>
</protein>
<dbReference type="GeneID" id="8438166"/>
<dbReference type="SUPFAM" id="SSF54616">
    <property type="entry name" value="DNA-binding domain of Mlu1-box binding protein MBP1"/>
    <property type="match status" value="1"/>
</dbReference>
<dbReference type="InterPro" id="IPR018004">
    <property type="entry name" value="KilA/APSES_HTH"/>
</dbReference>
<keyword evidence="3" id="KW-0183">Conidiation</keyword>
<dbReference type="Gene3D" id="3.10.260.10">
    <property type="entry name" value="Transcription regulator HTH, APSES-type DNA-binding domain"/>
    <property type="match status" value="1"/>
</dbReference>
<keyword evidence="2" id="KW-0749">Sporulation</keyword>
<dbReference type="GO" id="GO:0048315">
    <property type="term" value="P:conidium formation"/>
    <property type="evidence" value="ECO:0007669"/>
    <property type="project" value="UniProtKB-KW"/>
</dbReference>
<dbReference type="InterPro" id="IPR037548">
    <property type="entry name" value="Bqt4"/>
</dbReference>
<dbReference type="GO" id="GO:0044820">
    <property type="term" value="P:mitotic telomere tethering at nuclear periphery"/>
    <property type="evidence" value="ECO:0007669"/>
    <property type="project" value="TreeGrafter"/>
</dbReference>
<dbReference type="GO" id="GO:0070197">
    <property type="term" value="P:meiotic attachment of telomere to nuclear envelope"/>
    <property type="evidence" value="ECO:0007669"/>
    <property type="project" value="InterPro"/>
</dbReference>
<sequence length="434" mass="47745">MAIGRIPSRPTDWEYLAKSRRLVYTDEELLARRRLGSTNLTVKPDHVGTSNATRPENLGVFEYAHLRAPLPKNLKGSEIFPMSPTSQHPDTYFLMRRSKDGYVSATGMFKIAFPWAKQAEEKGEREYLRGHPNTSSDETAGNLWISPELALELAEEYKMANWVRALLDPTDIQQSSSKSPAKSDVSITAPPKFDISKIDSSTFAPPPPSVRSRTLRSASPSKSTARPKATPRKRPTRAHREAETPSAAAASESLQSTLDAVASIAKSSILGGNEEEAVQSSRAEVNGEQEATESEGEPIPVKKSTDRVKVNVESETVVDSTEDLETTRTNVTVEMPNGLPELPLPQDTDEMIARAKEMVEEAVKLQEAQEETGNPSSNPARKRKVEEAVEEEEAEAQTTPAQPAKKARLLEARLRRERVRNRALIGVTATLAIA</sequence>
<dbReference type="InterPro" id="IPR003163">
    <property type="entry name" value="Tscrpt_reg_HTH_APSES-type"/>
</dbReference>
<dbReference type="GO" id="GO:0030435">
    <property type="term" value="P:sporulation resulting in formation of a cellular spore"/>
    <property type="evidence" value="ECO:0007669"/>
    <property type="project" value="UniProtKB-KW"/>
</dbReference>
<dbReference type="GO" id="GO:0003677">
    <property type="term" value="F:DNA binding"/>
    <property type="evidence" value="ECO:0007669"/>
    <property type="project" value="InterPro"/>
</dbReference>
<keyword evidence="8" id="KW-1185">Reference proteome</keyword>
<dbReference type="PANTHER" id="PTHR38044">
    <property type="entry name" value="BOUQUET FORMATION PROTEIN 4"/>
    <property type="match status" value="1"/>
</dbReference>
<name>C4JRV4_UNCRE</name>
<feature type="region of interest" description="Disordered" evidence="5">
    <location>
        <begin position="172"/>
        <end position="254"/>
    </location>
</feature>
<feature type="region of interest" description="Disordered" evidence="5">
    <location>
        <begin position="364"/>
        <end position="407"/>
    </location>
</feature>
<evidence type="ECO:0000313" key="8">
    <source>
        <dbReference type="Proteomes" id="UP000002058"/>
    </source>
</evidence>
<dbReference type="InterPro" id="IPR036887">
    <property type="entry name" value="HTH_APSES_sf"/>
</dbReference>
<proteinExistence type="predicted"/>
<dbReference type="SMART" id="SM01252">
    <property type="entry name" value="KilA-N"/>
    <property type="match status" value="1"/>
</dbReference>
<dbReference type="FunFam" id="3.10.260.10:FF:000002">
    <property type="entry name" value="APSES transcription factor, putative"/>
    <property type="match status" value="1"/>
</dbReference>
<dbReference type="KEGG" id="ure:UREG_05193"/>
<dbReference type="EMBL" id="CH476617">
    <property type="protein sequence ID" value="EEP80351.1"/>
    <property type="molecule type" value="Genomic_DNA"/>
</dbReference>
<gene>
    <name evidence="7" type="ORF">UREG_05193</name>
</gene>
<evidence type="ECO:0000256" key="3">
    <source>
        <dbReference type="ARBA" id="ARBA00023321"/>
    </source>
</evidence>
<evidence type="ECO:0000259" key="6">
    <source>
        <dbReference type="PROSITE" id="PS51299"/>
    </source>
</evidence>
<dbReference type="PANTHER" id="PTHR38044:SF1">
    <property type="entry name" value="BOUQUET FORMATION PROTEIN 4"/>
    <property type="match status" value="1"/>
</dbReference>
<evidence type="ECO:0000313" key="7">
    <source>
        <dbReference type="EMBL" id="EEP80351.1"/>
    </source>
</evidence>
<dbReference type="STRING" id="336963.C4JRV4"/>
<reference evidence="8" key="1">
    <citation type="journal article" date="2009" name="Genome Res.">
        <title>Comparative genomic analyses of the human fungal pathogens Coccidioides and their relatives.</title>
        <authorList>
            <person name="Sharpton T.J."/>
            <person name="Stajich J.E."/>
            <person name="Rounsley S.D."/>
            <person name="Gardner M.J."/>
            <person name="Wortman J.R."/>
            <person name="Jordar V.S."/>
            <person name="Maiti R."/>
            <person name="Kodira C.D."/>
            <person name="Neafsey D.E."/>
            <person name="Zeng Q."/>
            <person name="Hung C.-Y."/>
            <person name="McMahan C."/>
            <person name="Muszewska A."/>
            <person name="Grynberg M."/>
            <person name="Mandel M.A."/>
            <person name="Kellner E.M."/>
            <person name="Barker B.M."/>
            <person name="Galgiani J.N."/>
            <person name="Orbach M.J."/>
            <person name="Kirkland T.N."/>
            <person name="Cole G.T."/>
            <person name="Henn M.R."/>
            <person name="Birren B.W."/>
            <person name="Taylor J.W."/>
        </authorList>
    </citation>
    <scope>NUCLEOTIDE SEQUENCE [LARGE SCALE GENOMIC DNA]</scope>
    <source>
        <strain evidence="8">UAMH 1704</strain>
    </source>
</reference>
<feature type="compositionally biased region" description="Low complexity" evidence="5">
    <location>
        <begin position="244"/>
        <end position="253"/>
    </location>
</feature>
<dbReference type="eggNOG" id="ENOG502S0ET">
    <property type="taxonomic scope" value="Eukaryota"/>
</dbReference>
<dbReference type="OMA" id="FKAAFPW"/>